<evidence type="ECO:0000313" key="13">
    <source>
        <dbReference type="EMBL" id="CAD6191879.1"/>
    </source>
</evidence>
<evidence type="ECO:0000256" key="1">
    <source>
        <dbReference type="ARBA" id="ARBA00004299"/>
    </source>
</evidence>
<dbReference type="SUPFAM" id="SSF82919">
    <property type="entry name" value="Zn-finger domain of Sec23/24"/>
    <property type="match status" value="1"/>
</dbReference>
<gene>
    <name evidence="13" type="ORF">CAUJ_LOCUS7798</name>
</gene>
<dbReference type="GO" id="GO:0090110">
    <property type="term" value="P:COPII-coated vesicle cargo loading"/>
    <property type="evidence" value="ECO:0007669"/>
    <property type="project" value="TreeGrafter"/>
</dbReference>
<dbReference type="Gene3D" id="3.40.50.410">
    <property type="entry name" value="von Willebrand factor, type A domain"/>
    <property type="match status" value="1"/>
</dbReference>
<evidence type="ECO:0000313" key="14">
    <source>
        <dbReference type="Proteomes" id="UP000835052"/>
    </source>
</evidence>
<dbReference type="EMBL" id="CAJGYM010000024">
    <property type="protein sequence ID" value="CAD6191879.1"/>
    <property type="molecule type" value="Genomic_DNA"/>
</dbReference>
<dbReference type="GO" id="GO:0070971">
    <property type="term" value="C:endoplasmic reticulum exit site"/>
    <property type="evidence" value="ECO:0007669"/>
    <property type="project" value="TreeGrafter"/>
</dbReference>
<protein>
    <submittedName>
        <fullName evidence="13">Uncharacterized protein</fullName>
    </submittedName>
</protein>
<dbReference type="Gene3D" id="2.60.40.1670">
    <property type="entry name" value="beta-sandwich domain of Sec23/24"/>
    <property type="match status" value="1"/>
</dbReference>
<sequence length="1217" mass="129981">MAYQQPQYASHPGGTPQFYSQGPQQPPQHNGFAPQNQGQPPMPGGYPGFPSQPGQQPPQAVQNGFPSHQPPVPNGNGYPPQLQQNSYGQPPAQGFAPGPVKPLASAPQIPAPTPGFSKVPAPSPFPGQSQPQYGAPQVPTNPSPSPYPQAQSYGAAAPSAQPPQNTQPGPPSGFPPGPSFTPQPPSVPQTPDVGQNPPRLSAPSLSGPQQGAINQAGQYGAPSGFPPGPATSNGPTAPSGFPPGPASSSDLPHGPAASNGFPPNQPAPSSFTPGPAPPNGPTAPVGFAPGPTPPSGFPPSSQAPSVFTPGPQGPTGYPPGPGAPGGFPPGPQAPSGFPPGPQVPSGFPPGPQAPSGFPPGPQAPSGFPSGPQAPSGFPPGPQAPGGYPGSQAPAGFPPGPQAPGGFPSGPGFPPGPGGFAPGPGQPGAAPGYPGPPQQQRAPQRLDPNLMPSAVQVIEDDRVREGLFPTGYPHAEPPPLVSTQIFSQDQGNCNPKFMRSTMYIAPQTNDLLKTSQIPFALSIAPFAALTENERPPPVVDLGPQGPIRCQRCKAYICPFMEFQDGGRRFRCPFCHASTPVEDSYFAHLDHTGRRTDIEMRPELFLGAYEFVATKQYCKNGLPPKEPAFIFMVDVSYNAMSCGLVQILCQNLERILQALPKELGQPESSIRIGLATFDQVIHFFDLSSAQPKMLVMNDIQEPFVPLVDGLLLPYSEALNGLRTALAEIPRIFAPSRTTETILFPVVQAGVDALKCADRAGKLLLFTTSIPAFEAPGKLKSKNERNLLGTDKEKTALVPQDETYTKLGETCVKNGVTVDLFLFPNAFIDVATIGQLSAVTGGSVFKYQYFSGEKDGIRLLNELQQHVSKKIGFDCMVRVRSSAGIRPVTFYGSFFMENATDLEIASLDESKSFFAELKYDDKLSDPSAVIQTAVLYTSTTGQRRLRILNLCLPVSNDYNQLYRVADPDALTSLLLKQAVQINREKGNKEMRDHLAQKCAQILATYREKCSESAPLGQLILPETLKLMPLYINSIIKNDAISGGSEMTVDDKVWQMELIRAIRVEDAMPLIYPRIYPVSDLQIQEPSELTALPAPIRASSEYLENSKAFVIDNGVVLFLWIGLGVPADWVRDVFGVDSVAMINPESHVIPEKDNARSRALRRLIQLLPKAIRTRRTFVICEKSALEPWMKKFLVEDKASPTSMSYVDFLCYIHREIRNLLS</sequence>
<dbReference type="SUPFAM" id="SSF53300">
    <property type="entry name" value="vWA-like"/>
    <property type="match status" value="1"/>
</dbReference>
<keyword evidence="6" id="KW-0968">Cytoplasmic vesicle</keyword>
<evidence type="ECO:0000256" key="3">
    <source>
        <dbReference type="ARBA" id="ARBA00008334"/>
    </source>
</evidence>
<evidence type="ECO:0000256" key="2">
    <source>
        <dbReference type="ARBA" id="ARBA00004397"/>
    </source>
</evidence>
<dbReference type="Gene3D" id="3.40.20.10">
    <property type="entry name" value="Severin"/>
    <property type="match status" value="1"/>
</dbReference>
<dbReference type="GO" id="GO:0005789">
    <property type="term" value="C:endoplasmic reticulum membrane"/>
    <property type="evidence" value="ECO:0007669"/>
    <property type="project" value="UniProtKB-SubCell"/>
</dbReference>
<feature type="domain" description="Sec23/Sec24 beta-sandwich" evidence="12">
    <location>
        <begin position="869"/>
        <end position="952"/>
    </location>
</feature>
<evidence type="ECO:0000256" key="5">
    <source>
        <dbReference type="ARBA" id="ARBA00022927"/>
    </source>
</evidence>
<dbReference type="InterPro" id="IPR036465">
    <property type="entry name" value="vWFA_dom_sf"/>
</dbReference>
<dbReference type="InterPro" id="IPR036174">
    <property type="entry name" value="Znf_Sec23_Sec24_sf"/>
</dbReference>
<feature type="domain" description="Sec23/Sec24 trunk" evidence="10">
    <location>
        <begin position="622"/>
        <end position="864"/>
    </location>
</feature>
<feature type="compositionally biased region" description="Low complexity" evidence="7">
    <location>
        <begin position="363"/>
        <end position="375"/>
    </location>
</feature>
<dbReference type="GO" id="GO:0000149">
    <property type="term" value="F:SNARE binding"/>
    <property type="evidence" value="ECO:0007669"/>
    <property type="project" value="TreeGrafter"/>
</dbReference>
<feature type="compositionally biased region" description="Pro residues" evidence="7">
    <location>
        <begin position="168"/>
        <end position="188"/>
    </location>
</feature>
<feature type="compositionally biased region" description="Polar residues" evidence="7">
    <location>
        <begin position="203"/>
        <end position="217"/>
    </location>
</feature>
<feature type="compositionally biased region" description="Low complexity" evidence="7">
    <location>
        <begin position="48"/>
        <end position="64"/>
    </location>
</feature>
<keyword evidence="14" id="KW-1185">Reference proteome</keyword>
<dbReference type="Pfam" id="PF00626">
    <property type="entry name" value="Gelsolin"/>
    <property type="match status" value="1"/>
</dbReference>
<dbReference type="OrthoDB" id="49016at2759"/>
<feature type="region of interest" description="Disordered" evidence="7">
    <location>
        <begin position="1"/>
        <end position="444"/>
    </location>
</feature>
<dbReference type="Gene3D" id="2.30.30.380">
    <property type="entry name" value="Zn-finger domain of Sec23/24"/>
    <property type="match status" value="1"/>
</dbReference>
<feature type="compositionally biased region" description="Pro residues" evidence="7">
    <location>
        <begin position="316"/>
        <end position="362"/>
    </location>
</feature>
<dbReference type="InterPro" id="IPR036180">
    <property type="entry name" value="Gelsolin-like_dom_sf"/>
</dbReference>
<feature type="domain" description="Gelsolin-like" evidence="8">
    <location>
        <begin position="1088"/>
        <end position="1158"/>
    </location>
</feature>
<accession>A0A8S1H7M1</accession>
<dbReference type="InterPro" id="IPR006896">
    <property type="entry name" value="Sec23/24_trunk_dom"/>
</dbReference>
<dbReference type="InterPro" id="IPR007123">
    <property type="entry name" value="Gelsolin-like_dom"/>
</dbReference>
<dbReference type="AlphaFoldDB" id="A0A8S1H7M1"/>
<dbReference type="InterPro" id="IPR036175">
    <property type="entry name" value="Sec23/24_helical_dom_sf"/>
</dbReference>
<reference evidence="13" key="1">
    <citation type="submission" date="2020-10" db="EMBL/GenBank/DDBJ databases">
        <authorList>
            <person name="Kikuchi T."/>
        </authorList>
    </citation>
    <scope>NUCLEOTIDE SEQUENCE</scope>
    <source>
        <strain evidence="13">NKZ352</strain>
    </source>
</reference>
<dbReference type="Pfam" id="PF08033">
    <property type="entry name" value="Sec23_BS"/>
    <property type="match status" value="1"/>
</dbReference>
<dbReference type="SUPFAM" id="SSF81995">
    <property type="entry name" value="beta-sandwich domain of Sec23/24"/>
    <property type="match status" value="1"/>
</dbReference>
<keyword evidence="5" id="KW-0653">Protein transport</keyword>
<dbReference type="SUPFAM" id="SSF82754">
    <property type="entry name" value="C-terminal, gelsolin-like domain of Sec23/24"/>
    <property type="match status" value="1"/>
</dbReference>
<name>A0A8S1H7M1_9PELO</name>
<evidence type="ECO:0000259" key="9">
    <source>
        <dbReference type="Pfam" id="PF04810"/>
    </source>
</evidence>
<evidence type="ECO:0000259" key="12">
    <source>
        <dbReference type="Pfam" id="PF08033"/>
    </source>
</evidence>
<dbReference type="Gene3D" id="1.20.120.730">
    <property type="entry name" value="Sec23/Sec24 helical domain"/>
    <property type="match status" value="1"/>
</dbReference>
<dbReference type="InterPro" id="IPR006895">
    <property type="entry name" value="Znf_Sec23_Sec24"/>
</dbReference>
<evidence type="ECO:0000259" key="8">
    <source>
        <dbReference type="Pfam" id="PF00626"/>
    </source>
</evidence>
<proteinExistence type="inferred from homology"/>
<evidence type="ECO:0000259" key="10">
    <source>
        <dbReference type="Pfam" id="PF04811"/>
    </source>
</evidence>
<evidence type="ECO:0000256" key="6">
    <source>
        <dbReference type="ARBA" id="ARBA00023329"/>
    </source>
</evidence>
<feature type="domain" description="Zinc finger Sec23/Sec24-type" evidence="9">
    <location>
        <begin position="545"/>
        <end position="583"/>
    </location>
</feature>
<dbReference type="Pfam" id="PF04811">
    <property type="entry name" value="Sec23_trunk"/>
    <property type="match status" value="1"/>
</dbReference>
<evidence type="ECO:0000256" key="4">
    <source>
        <dbReference type="ARBA" id="ARBA00022448"/>
    </source>
</evidence>
<feature type="compositionally biased region" description="Low complexity" evidence="7">
    <location>
        <begin position="88"/>
        <end position="98"/>
    </location>
</feature>
<dbReference type="PANTHER" id="PTHR13803">
    <property type="entry name" value="SEC24-RELATED PROTEIN"/>
    <property type="match status" value="1"/>
</dbReference>
<keyword evidence="4" id="KW-0813">Transport</keyword>
<dbReference type="Pfam" id="PF04810">
    <property type="entry name" value="zf-Sec23_Sec24"/>
    <property type="match status" value="1"/>
</dbReference>
<feature type="compositionally biased region" description="Low complexity" evidence="7">
    <location>
        <begin position="426"/>
        <end position="442"/>
    </location>
</feature>
<dbReference type="SUPFAM" id="SSF81811">
    <property type="entry name" value="Helical domain of Sec23/24"/>
    <property type="match status" value="1"/>
</dbReference>
<dbReference type="Pfam" id="PF04815">
    <property type="entry name" value="Sec23_helical"/>
    <property type="match status" value="1"/>
</dbReference>
<dbReference type="InterPro" id="IPR029006">
    <property type="entry name" value="ADF-H/Gelsolin-like_dom_sf"/>
</dbReference>
<feature type="domain" description="Sec23/Sec24 helical" evidence="11">
    <location>
        <begin position="963"/>
        <end position="1064"/>
    </location>
</feature>
<comment type="caution">
    <text evidence="13">The sequence shown here is derived from an EMBL/GenBank/DDBJ whole genome shotgun (WGS) entry which is preliminary data.</text>
</comment>
<evidence type="ECO:0000256" key="7">
    <source>
        <dbReference type="SAM" id="MobiDB-lite"/>
    </source>
</evidence>
<dbReference type="PANTHER" id="PTHR13803:SF4">
    <property type="entry name" value="SECRETORY 24CD, ISOFORM C"/>
    <property type="match status" value="1"/>
</dbReference>
<dbReference type="InterPro" id="IPR006900">
    <property type="entry name" value="Sec23/24_helical_dom"/>
</dbReference>
<dbReference type="InterPro" id="IPR012990">
    <property type="entry name" value="Beta-sandwich_Sec23_24"/>
</dbReference>
<dbReference type="GO" id="GO:0030127">
    <property type="term" value="C:COPII vesicle coat"/>
    <property type="evidence" value="ECO:0007669"/>
    <property type="project" value="InterPro"/>
</dbReference>
<comment type="subcellular location">
    <subcellularLocation>
        <location evidence="1">Cytoplasmic vesicle</location>
        <location evidence="1">COPII-coated vesicle membrane</location>
        <topology evidence="1">Peripheral membrane protein</topology>
        <orientation evidence="1">Cytoplasmic side</orientation>
    </subcellularLocation>
    <subcellularLocation>
        <location evidence="2">Endoplasmic reticulum membrane</location>
        <topology evidence="2">Peripheral membrane protein</topology>
        <orientation evidence="2">Cytoplasmic side</orientation>
    </subcellularLocation>
</comment>
<dbReference type="GO" id="GO:0008270">
    <property type="term" value="F:zinc ion binding"/>
    <property type="evidence" value="ECO:0007669"/>
    <property type="project" value="InterPro"/>
</dbReference>
<dbReference type="GO" id="GO:0006886">
    <property type="term" value="P:intracellular protein transport"/>
    <property type="evidence" value="ECO:0007669"/>
    <property type="project" value="InterPro"/>
</dbReference>
<dbReference type="InterPro" id="IPR050550">
    <property type="entry name" value="SEC23_SEC24_subfamily"/>
</dbReference>
<organism evidence="13 14">
    <name type="scientific">Caenorhabditis auriculariae</name>
    <dbReference type="NCBI Taxonomy" id="2777116"/>
    <lineage>
        <taxon>Eukaryota</taxon>
        <taxon>Metazoa</taxon>
        <taxon>Ecdysozoa</taxon>
        <taxon>Nematoda</taxon>
        <taxon>Chromadorea</taxon>
        <taxon>Rhabditida</taxon>
        <taxon>Rhabditina</taxon>
        <taxon>Rhabditomorpha</taxon>
        <taxon>Rhabditoidea</taxon>
        <taxon>Rhabditidae</taxon>
        <taxon>Peloderinae</taxon>
        <taxon>Caenorhabditis</taxon>
    </lineage>
</organism>
<comment type="similarity">
    <text evidence="3">Belongs to the SEC23/SEC24 family. SEC24 subfamily.</text>
</comment>
<evidence type="ECO:0000259" key="11">
    <source>
        <dbReference type="Pfam" id="PF04815"/>
    </source>
</evidence>
<dbReference type="Proteomes" id="UP000835052">
    <property type="component" value="Unassembled WGS sequence"/>
</dbReference>